<accession>A0AAU9TRD6</accession>
<gene>
    <name evidence="1" type="ORF">EEDITHA_LOCUS4860</name>
</gene>
<reference evidence="1" key="1">
    <citation type="submission" date="2022-03" db="EMBL/GenBank/DDBJ databases">
        <authorList>
            <person name="Tunstrom K."/>
        </authorList>
    </citation>
    <scope>NUCLEOTIDE SEQUENCE</scope>
</reference>
<proteinExistence type="predicted"/>
<evidence type="ECO:0000313" key="2">
    <source>
        <dbReference type="Proteomes" id="UP001153954"/>
    </source>
</evidence>
<protein>
    <recommendedName>
        <fullName evidence="3">DUF4371 domain-containing protein</fullName>
    </recommendedName>
</protein>
<dbReference type="PANTHER" id="PTHR37162">
    <property type="entry name" value="HAT FAMILY DIMERISATION DOMAINCONTAINING PROTEIN-RELATED"/>
    <property type="match status" value="1"/>
</dbReference>
<evidence type="ECO:0008006" key="3">
    <source>
        <dbReference type="Google" id="ProtNLM"/>
    </source>
</evidence>
<evidence type="ECO:0000313" key="1">
    <source>
        <dbReference type="EMBL" id="CAH2088722.1"/>
    </source>
</evidence>
<dbReference type="Proteomes" id="UP001153954">
    <property type="component" value="Unassembled WGS sequence"/>
</dbReference>
<dbReference type="PANTHER" id="PTHR37162:SF10">
    <property type="entry name" value="DUF4371 DOMAIN-CONTAINING PROTEIN"/>
    <property type="match status" value="1"/>
</dbReference>
<organism evidence="1 2">
    <name type="scientific">Euphydryas editha</name>
    <name type="common">Edith's checkerspot</name>
    <dbReference type="NCBI Taxonomy" id="104508"/>
    <lineage>
        <taxon>Eukaryota</taxon>
        <taxon>Metazoa</taxon>
        <taxon>Ecdysozoa</taxon>
        <taxon>Arthropoda</taxon>
        <taxon>Hexapoda</taxon>
        <taxon>Insecta</taxon>
        <taxon>Pterygota</taxon>
        <taxon>Neoptera</taxon>
        <taxon>Endopterygota</taxon>
        <taxon>Lepidoptera</taxon>
        <taxon>Glossata</taxon>
        <taxon>Ditrysia</taxon>
        <taxon>Papilionoidea</taxon>
        <taxon>Nymphalidae</taxon>
        <taxon>Nymphalinae</taxon>
        <taxon>Euphydryas</taxon>
    </lineage>
</organism>
<dbReference type="EMBL" id="CAKOGL010000007">
    <property type="protein sequence ID" value="CAH2088722.1"/>
    <property type="molecule type" value="Genomic_DNA"/>
</dbReference>
<name>A0AAU9TRD6_EUPED</name>
<comment type="caution">
    <text evidence="1">The sequence shown here is derived from an EMBL/GenBank/DDBJ whole genome shotgun (WGS) entry which is preliminary data.</text>
</comment>
<sequence>MHVVCFECPQIKQHSETKQHKNKSELKKTASTLQKFIGTSSASSSSNTADPNDVLISGELALTFHTVKHNMSYNSMDCGVKLNKIIYIDSKTATNIRLARTKMEALVTEVLGPHALQTVLDELNQGVFYCIQSDASNRKNIKLFPLVAQYFTVENGIQNKLIDFYENHDESADGMFNAIKNSLTKHNIPMEKISALSADNCNANFGIRHSLFTNMQTIIPDIIKANCHAHIVHNTVKFAINSLDHDIENIILKIYIQSLFFFGCEERRIKKKLWQV</sequence>
<keyword evidence="2" id="KW-1185">Reference proteome</keyword>
<dbReference type="AlphaFoldDB" id="A0AAU9TRD6"/>